<protein>
    <recommendedName>
        <fullName evidence="3">ABM domain-containing protein</fullName>
    </recommendedName>
</protein>
<keyword evidence="2" id="KW-1185">Reference proteome</keyword>
<dbReference type="Gene3D" id="3.30.70.100">
    <property type="match status" value="1"/>
</dbReference>
<dbReference type="RefSeq" id="WP_075062892.1">
    <property type="nucleotide sequence ID" value="NZ_LGCL01000024.1"/>
</dbReference>
<dbReference type="SUPFAM" id="SSF54909">
    <property type="entry name" value="Dimeric alpha+beta barrel"/>
    <property type="match status" value="1"/>
</dbReference>
<dbReference type="AlphaFoldDB" id="A0A0N8GN29"/>
<evidence type="ECO:0008006" key="3">
    <source>
        <dbReference type="Google" id="ProtNLM"/>
    </source>
</evidence>
<sequence length="148" mass="16503">MPLRPIADFLRYHARFFTGKVKISPRGQAALPGAPAGYRPFLTVARKSPTASPAAALRVTFRVHKVNFWQRTLLPYGSIPFFAGAPGFISKTYLVNPQQSSFCGLYQWESAQAAQTYIESYQGRFMRRNALPGSVSFEIQPIADKDEA</sequence>
<name>A0A0N8GN29_9CHLR</name>
<reference evidence="1 2" key="1">
    <citation type="submission" date="2015-07" db="EMBL/GenBank/DDBJ databases">
        <title>Genome sequence of Ornatilinea apprima DSM 23815.</title>
        <authorList>
            <person name="Hemp J."/>
            <person name="Ward L.M."/>
            <person name="Pace L.A."/>
            <person name="Fischer W.W."/>
        </authorList>
    </citation>
    <scope>NUCLEOTIDE SEQUENCE [LARGE SCALE GENOMIC DNA]</scope>
    <source>
        <strain evidence="1 2">P3M-1</strain>
    </source>
</reference>
<comment type="caution">
    <text evidence="1">The sequence shown here is derived from an EMBL/GenBank/DDBJ whole genome shotgun (WGS) entry which is preliminary data.</text>
</comment>
<evidence type="ECO:0000313" key="2">
    <source>
        <dbReference type="Proteomes" id="UP000050417"/>
    </source>
</evidence>
<dbReference type="Proteomes" id="UP000050417">
    <property type="component" value="Unassembled WGS sequence"/>
</dbReference>
<dbReference type="EMBL" id="LGCL01000024">
    <property type="protein sequence ID" value="KPL76946.1"/>
    <property type="molecule type" value="Genomic_DNA"/>
</dbReference>
<dbReference type="STRING" id="1134406.ADN00_10170"/>
<evidence type="ECO:0000313" key="1">
    <source>
        <dbReference type="EMBL" id="KPL76946.1"/>
    </source>
</evidence>
<dbReference type="OrthoDB" id="2065010at2"/>
<proteinExistence type="predicted"/>
<gene>
    <name evidence="1" type="ORF">ADN00_10170</name>
</gene>
<accession>A0A0N8GN29</accession>
<organism evidence="1 2">
    <name type="scientific">Ornatilinea apprima</name>
    <dbReference type="NCBI Taxonomy" id="1134406"/>
    <lineage>
        <taxon>Bacteria</taxon>
        <taxon>Bacillati</taxon>
        <taxon>Chloroflexota</taxon>
        <taxon>Anaerolineae</taxon>
        <taxon>Anaerolineales</taxon>
        <taxon>Anaerolineaceae</taxon>
        <taxon>Ornatilinea</taxon>
    </lineage>
</organism>
<dbReference type="InterPro" id="IPR011008">
    <property type="entry name" value="Dimeric_a/b-barrel"/>
</dbReference>